<protein>
    <submittedName>
        <fullName evidence="2">Uncharacterized protein</fullName>
    </submittedName>
</protein>
<dbReference type="STRING" id="1330018.A0A167S954"/>
<keyword evidence="1" id="KW-0812">Transmembrane</keyword>
<dbReference type="Proteomes" id="UP000076738">
    <property type="component" value="Unassembled WGS sequence"/>
</dbReference>
<accession>A0A167S954</accession>
<gene>
    <name evidence="2" type="ORF">CALVIDRAFT_492262</name>
</gene>
<keyword evidence="1" id="KW-1133">Transmembrane helix</keyword>
<feature type="non-terminal residue" evidence="2">
    <location>
        <position position="865"/>
    </location>
</feature>
<feature type="transmembrane region" description="Helical" evidence="1">
    <location>
        <begin position="47"/>
        <end position="67"/>
    </location>
</feature>
<keyword evidence="1" id="KW-0472">Membrane</keyword>
<keyword evidence="3" id="KW-1185">Reference proteome</keyword>
<dbReference type="SUPFAM" id="SSF53448">
    <property type="entry name" value="Nucleotide-diphospho-sugar transferases"/>
    <property type="match status" value="1"/>
</dbReference>
<dbReference type="PANTHER" id="PTHR33604:SF3">
    <property type="entry name" value="OSJNBA0004B13.7 PROTEIN"/>
    <property type="match status" value="1"/>
</dbReference>
<dbReference type="AlphaFoldDB" id="A0A167S954"/>
<sequence>MSLHATEVADHLGHDLIRYRRRRFWRPGLGDWPISLRARRTRRSTRLAPAAVPVILLLTLCVLYCTLSRRRQEGPPSQAAVAPRRHRLRKPEDPQVKAPVLEALPILPISGAPIDAEDYAPVAKENVTVLLPVDIGSYMHLPSLLAPFFIITHRPGEIIVAAPYSLLDEVKSVVQATLLTLRDANVPLQVLAWQEELSAREGCLHVAARSTKQYVLLLDEKGSHDIDSETLMSLLTPNALPWPVGPRGVSFSPTNVSCTAHTSGEYWPVAFLLPPFIVPTSLLRDVEVAIRMNDFRIWFSLGERVTRLTGATFGGLSRSPSIAPANLAPPDWCRIAEQHVLDPGTGGLPNPRQSVFQRYRSFETRRARGSTDLPIRIVVATLEDLLAFAFTICRMASRGSSLRIYVLEGPPHATGTTRSISAGGCHMHYDGSDGSTPTIDQLQRWLSHYCQATSIVLHTLSQEIDTLLLGLMRIYAATSASSMIWLPQEDLSTSGWMAELTSEELQSWQLPHVELSVITNNRPASLQRLLTSLQKASYYGDLPLLTISLEETADSETLRIAQNFDWPLAGAQLRHRVVHGGLLPAVVEAWYPYSNDSYGLLLEDDVEVSPMFYAWIKFAILRYRYGEGREDTSRLFGVSLYQAKHVELRPEGRRPFQAQALFANSSIRYPHTPYLSQVPCSWGAVFFPEHWREFHAYLSLRLSDRGRALPIDIVPDIRSNKWSKSWKRYFIEMSYLRGYVMLYPNYDHFVSLSTNHLELGEHRHEIPDRILTKKKAQFQVPLMGVDTSDYGVNVLDLPQGTLPAWRDLPVVDLLGNIASLELLKWRGAYRHEEVTECTRLLTLAEPSTHDATELLCFYDDDQEDD</sequence>
<dbReference type="InterPro" id="IPR029044">
    <property type="entry name" value="Nucleotide-diphossugar_trans"/>
</dbReference>
<evidence type="ECO:0000256" key="1">
    <source>
        <dbReference type="SAM" id="Phobius"/>
    </source>
</evidence>
<name>A0A167S954_CALVF</name>
<organism evidence="2 3">
    <name type="scientific">Calocera viscosa (strain TUFC12733)</name>
    <dbReference type="NCBI Taxonomy" id="1330018"/>
    <lineage>
        <taxon>Eukaryota</taxon>
        <taxon>Fungi</taxon>
        <taxon>Dikarya</taxon>
        <taxon>Basidiomycota</taxon>
        <taxon>Agaricomycotina</taxon>
        <taxon>Dacrymycetes</taxon>
        <taxon>Dacrymycetales</taxon>
        <taxon>Dacrymycetaceae</taxon>
        <taxon>Calocera</taxon>
    </lineage>
</organism>
<proteinExistence type="predicted"/>
<dbReference type="PANTHER" id="PTHR33604">
    <property type="entry name" value="OSJNBA0004B13.7 PROTEIN"/>
    <property type="match status" value="1"/>
</dbReference>
<dbReference type="EMBL" id="KV417266">
    <property type="protein sequence ID" value="KZP01694.1"/>
    <property type="molecule type" value="Genomic_DNA"/>
</dbReference>
<dbReference type="OrthoDB" id="2020070at2759"/>
<reference evidence="2 3" key="1">
    <citation type="journal article" date="2016" name="Mol. Biol. Evol.">
        <title>Comparative Genomics of Early-Diverging Mushroom-Forming Fungi Provides Insights into the Origins of Lignocellulose Decay Capabilities.</title>
        <authorList>
            <person name="Nagy L.G."/>
            <person name="Riley R."/>
            <person name="Tritt A."/>
            <person name="Adam C."/>
            <person name="Daum C."/>
            <person name="Floudas D."/>
            <person name="Sun H."/>
            <person name="Yadav J.S."/>
            <person name="Pangilinan J."/>
            <person name="Larsson K.H."/>
            <person name="Matsuura K."/>
            <person name="Barry K."/>
            <person name="Labutti K."/>
            <person name="Kuo R."/>
            <person name="Ohm R.A."/>
            <person name="Bhattacharya S.S."/>
            <person name="Shirouzu T."/>
            <person name="Yoshinaga Y."/>
            <person name="Martin F.M."/>
            <person name="Grigoriev I.V."/>
            <person name="Hibbett D.S."/>
        </authorList>
    </citation>
    <scope>NUCLEOTIDE SEQUENCE [LARGE SCALE GENOMIC DNA]</scope>
    <source>
        <strain evidence="2 3">TUFC12733</strain>
    </source>
</reference>
<evidence type="ECO:0000313" key="2">
    <source>
        <dbReference type="EMBL" id="KZP01694.1"/>
    </source>
</evidence>
<dbReference type="Gene3D" id="3.90.550.10">
    <property type="entry name" value="Spore Coat Polysaccharide Biosynthesis Protein SpsA, Chain A"/>
    <property type="match status" value="1"/>
</dbReference>
<evidence type="ECO:0000313" key="3">
    <source>
        <dbReference type="Proteomes" id="UP000076738"/>
    </source>
</evidence>